<dbReference type="Proteomes" id="UP000468735">
    <property type="component" value="Unassembled WGS sequence"/>
</dbReference>
<sequence>MKSFSYAELDQLAGEVLPERAVLSTLFLAADGDSYNNNNAGNHGAAGGTGSTVVTNACQSNVTQPHSGLLQLVGLNTNSQTATFTCMPGAVASGH</sequence>
<evidence type="ECO:0000313" key="2">
    <source>
        <dbReference type="Proteomes" id="UP000468735"/>
    </source>
</evidence>
<reference evidence="1 2" key="1">
    <citation type="submission" date="2019-09" db="EMBL/GenBank/DDBJ databases">
        <title>Actinomadura physcomitrii sp. nov., a novel actinomycete isolated from moss [Physcomitrium sphaericum (Ludw) Fuernr].</title>
        <authorList>
            <person name="Zhuang X."/>
            <person name="Liu C."/>
        </authorList>
    </citation>
    <scope>NUCLEOTIDE SEQUENCE [LARGE SCALE GENOMIC DNA]</scope>
    <source>
        <strain evidence="1 2">HMC1</strain>
    </source>
</reference>
<protein>
    <submittedName>
        <fullName evidence="1">Uncharacterized protein</fullName>
    </submittedName>
</protein>
<accession>A0A6H9YKJ5</accession>
<organism evidence="1 2">
    <name type="scientific">Actinomadura rudentiformis</name>
    <dbReference type="NCBI Taxonomy" id="359158"/>
    <lineage>
        <taxon>Bacteria</taxon>
        <taxon>Bacillati</taxon>
        <taxon>Actinomycetota</taxon>
        <taxon>Actinomycetes</taxon>
        <taxon>Streptosporangiales</taxon>
        <taxon>Thermomonosporaceae</taxon>
        <taxon>Actinomadura</taxon>
    </lineage>
</organism>
<dbReference type="AlphaFoldDB" id="A0A6H9YKJ5"/>
<dbReference type="RefSeq" id="WP_151567649.1">
    <property type="nucleotide sequence ID" value="NZ_WBMT01000023.1"/>
</dbReference>
<dbReference type="EMBL" id="WBMT01000023">
    <property type="protein sequence ID" value="KAB2342182.1"/>
    <property type="molecule type" value="Genomic_DNA"/>
</dbReference>
<name>A0A6H9YKJ5_9ACTN</name>
<comment type="caution">
    <text evidence="1">The sequence shown here is derived from an EMBL/GenBank/DDBJ whole genome shotgun (WGS) entry which is preliminary data.</text>
</comment>
<gene>
    <name evidence="1" type="ORF">F8566_39680</name>
</gene>
<dbReference type="OrthoDB" id="3483150at2"/>
<evidence type="ECO:0000313" key="1">
    <source>
        <dbReference type="EMBL" id="KAB2342182.1"/>
    </source>
</evidence>
<keyword evidence="2" id="KW-1185">Reference proteome</keyword>
<proteinExistence type="predicted"/>